<evidence type="ECO:0000256" key="2">
    <source>
        <dbReference type="ARBA" id="ARBA00022692"/>
    </source>
</evidence>
<feature type="transmembrane region" description="Helical" evidence="5">
    <location>
        <begin position="297"/>
        <end position="317"/>
    </location>
</feature>
<gene>
    <name evidence="5" type="primary">nuoH</name>
    <name evidence="7" type="ORF">JMN32_05750</name>
</gene>
<dbReference type="Pfam" id="PF00146">
    <property type="entry name" value="NADHdh"/>
    <property type="match status" value="1"/>
</dbReference>
<evidence type="ECO:0000256" key="5">
    <source>
        <dbReference type="HAMAP-Rule" id="MF_01350"/>
    </source>
</evidence>
<dbReference type="GO" id="GO:0003954">
    <property type="term" value="F:NADH dehydrogenase activity"/>
    <property type="evidence" value="ECO:0007669"/>
    <property type="project" value="TreeGrafter"/>
</dbReference>
<organism evidence="7 8">
    <name type="scientific">Fulvivirga marina</name>
    <dbReference type="NCBI Taxonomy" id="2494733"/>
    <lineage>
        <taxon>Bacteria</taxon>
        <taxon>Pseudomonadati</taxon>
        <taxon>Bacteroidota</taxon>
        <taxon>Cytophagia</taxon>
        <taxon>Cytophagales</taxon>
        <taxon>Fulvivirgaceae</taxon>
        <taxon>Fulvivirga</taxon>
    </lineage>
</organism>
<feature type="transmembrane region" description="Helical" evidence="5">
    <location>
        <begin position="256"/>
        <end position="277"/>
    </location>
</feature>
<evidence type="ECO:0000256" key="1">
    <source>
        <dbReference type="ARBA" id="ARBA00004141"/>
    </source>
</evidence>
<dbReference type="RefSeq" id="WP_202855348.1">
    <property type="nucleotide sequence ID" value="NZ_JAEUGD010000018.1"/>
</dbReference>
<comment type="caution">
    <text evidence="7">The sequence shown here is derived from an EMBL/GenBank/DDBJ whole genome shotgun (WGS) entry which is preliminary data.</text>
</comment>
<dbReference type="GO" id="GO:0016655">
    <property type="term" value="F:oxidoreductase activity, acting on NAD(P)H, quinone or similar compound as acceptor"/>
    <property type="evidence" value="ECO:0007669"/>
    <property type="project" value="UniProtKB-UniRule"/>
</dbReference>
<proteinExistence type="inferred from homology"/>
<dbReference type="AlphaFoldDB" id="A0A937KAP6"/>
<evidence type="ECO:0000256" key="4">
    <source>
        <dbReference type="ARBA" id="ARBA00023136"/>
    </source>
</evidence>
<keyword evidence="2 5" id="KW-0812">Transmembrane</keyword>
<evidence type="ECO:0000256" key="3">
    <source>
        <dbReference type="ARBA" id="ARBA00022989"/>
    </source>
</evidence>
<dbReference type="PANTHER" id="PTHR11432">
    <property type="entry name" value="NADH DEHYDROGENASE SUBUNIT 1"/>
    <property type="match status" value="1"/>
</dbReference>
<dbReference type="InterPro" id="IPR001694">
    <property type="entry name" value="NADH_UbQ_OxRdtase_su1/FPO"/>
</dbReference>
<evidence type="ECO:0000256" key="6">
    <source>
        <dbReference type="RuleBase" id="RU000471"/>
    </source>
</evidence>
<dbReference type="GO" id="GO:0005886">
    <property type="term" value="C:plasma membrane"/>
    <property type="evidence" value="ECO:0007669"/>
    <property type="project" value="UniProtKB-SubCell"/>
</dbReference>
<comment type="subunit">
    <text evidence="5">NDH-1 is composed of 14 different subunits. Subunits NuoA, H, J, K, L, M, N constitute the membrane sector of the complex.</text>
</comment>
<comment type="caution">
    <text evidence="5">Lacks conserved residue(s) required for the propagation of feature annotation.</text>
</comment>
<comment type="similarity">
    <text evidence="5 6">Belongs to the complex I subunit 1 family.</text>
</comment>
<dbReference type="GO" id="GO:0009060">
    <property type="term" value="P:aerobic respiration"/>
    <property type="evidence" value="ECO:0007669"/>
    <property type="project" value="TreeGrafter"/>
</dbReference>
<dbReference type="EMBL" id="JAEUGD010000018">
    <property type="protein sequence ID" value="MBL6445801.1"/>
    <property type="molecule type" value="Genomic_DNA"/>
</dbReference>
<dbReference type="InterPro" id="IPR018086">
    <property type="entry name" value="NADH_UbQ_OxRdtase_su1_CS"/>
</dbReference>
<dbReference type="EC" id="7.1.1.-" evidence="5"/>
<feature type="transmembrane region" description="Helical" evidence="5">
    <location>
        <begin position="67"/>
        <end position="89"/>
    </location>
</feature>
<keyword evidence="4 5" id="KW-0472">Membrane</keyword>
<feature type="transmembrane region" description="Helical" evidence="5">
    <location>
        <begin position="142"/>
        <end position="160"/>
    </location>
</feature>
<keyword evidence="5 6" id="KW-0520">NAD</keyword>
<feature type="transmembrane region" description="Helical" evidence="5">
    <location>
        <begin position="338"/>
        <end position="358"/>
    </location>
</feature>
<protein>
    <recommendedName>
        <fullName evidence="5">NADH-quinone oxidoreductase subunit H</fullName>
        <ecNumber evidence="5">7.1.1.-</ecNumber>
    </recommendedName>
    <alternativeName>
        <fullName evidence="5">NADH dehydrogenase I subunit H</fullName>
    </alternativeName>
    <alternativeName>
        <fullName evidence="5">NDH-1 subunit H</fullName>
    </alternativeName>
</protein>
<dbReference type="PANTHER" id="PTHR11432:SF3">
    <property type="entry name" value="NADH-UBIQUINONE OXIDOREDUCTASE CHAIN 1"/>
    <property type="match status" value="1"/>
</dbReference>
<dbReference type="PROSITE" id="PS00668">
    <property type="entry name" value="COMPLEX1_ND1_2"/>
    <property type="match status" value="1"/>
</dbReference>
<dbReference type="Proteomes" id="UP000614216">
    <property type="component" value="Unassembled WGS sequence"/>
</dbReference>
<feature type="transmembrane region" description="Helical" evidence="5">
    <location>
        <begin position="101"/>
        <end position="121"/>
    </location>
</feature>
<name>A0A937KAP6_9BACT</name>
<sequence length="360" mass="40413">MSTILFFLPFLLIYAVFAIYAERKLSAFIQDRYGPMEVGYYGLLQTIADLLKLIQKEDIVPKSADRKLFLLAPILIFAFVFAGFAVLPVTSVWEGAPIQTGVFYLLAIVSLDVIGIIMAGWSSNNKYSLLGAMRSAAQIISYEVPLTLSVLCVIIISQSLDLQAISAQQGIWTNETNYLFGIKALGVDVTYVGGFLSWNVVRMPLLFFAWLIFFITSLAESNRAPFDLPEAESEIVAGFQTEYSGFRWSVIMLAEYGMMLLVSLLGVILFFGSWNTPFPNIGSLKLAEWTSGVPGTWFGHLCSGFWLISKAMLMVLLQMWVRWTYPRVRIDQLMSLGWKYLTPAALVLLLLSGVWRLFMI</sequence>
<dbReference type="HAMAP" id="MF_01350">
    <property type="entry name" value="NDH1_NuoH"/>
    <property type="match status" value="1"/>
</dbReference>
<keyword evidence="5" id="KW-1003">Cell membrane</keyword>
<dbReference type="GO" id="GO:0048038">
    <property type="term" value="F:quinone binding"/>
    <property type="evidence" value="ECO:0007669"/>
    <property type="project" value="UniProtKB-KW"/>
</dbReference>
<accession>A0A937KAP6</accession>
<keyword evidence="5" id="KW-0874">Quinone</keyword>
<comment type="function">
    <text evidence="5">NDH-1 shuttles electrons from NADH, via FMN and iron-sulfur (Fe-S) centers, to quinones in the respiratory chain. The immediate electron acceptor for the enzyme in this species is believed to be ubiquinone. Couples the redox reaction to proton translocation (for every two electrons transferred, four hydrogen ions are translocated across the cytoplasmic membrane), and thus conserves the redox energy in a proton gradient. This subunit may bind ubiquinone.</text>
</comment>
<keyword evidence="5" id="KW-0830">Ubiquinone</keyword>
<evidence type="ECO:0000313" key="7">
    <source>
        <dbReference type="EMBL" id="MBL6445801.1"/>
    </source>
</evidence>
<feature type="transmembrane region" description="Helical" evidence="5">
    <location>
        <begin position="200"/>
        <end position="219"/>
    </location>
</feature>
<comment type="catalytic activity">
    <reaction evidence="5">
        <text>a quinone + NADH + 5 H(+)(in) = a quinol + NAD(+) + 4 H(+)(out)</text>
        <dbReference type="Rhea" id="RHEA:57888"/>
        <dbReference type="ChEBI" id="CHEBI:15378"/>
        <dbReference type="ChEBI" id="CHEBI:24646"/>
        <dbReference type="ChEBI" id="CHEBI:57540"/>
        <dbReference type="ChEBI" id="CHEBI:57945"/>
        <dbReference type="ChEBI" id="CHEBI:132124"/>
    </reaction>
</comment>
<keyword evidence="8" id="KW-1185">Reference proteome</keyword>
<keyword evidence="5" id="KW-1278">Translocase</keyword>
<evidence type="ECO:0000313" key="8">
    <source>
        <dbReference type="Proteomes" id="UP000614216"/>
    </source>
</evidence>
<keyword evidence="3 5" id="KW-1133">Transmembrane helix</keyword>
<comment type="subcellular location">
    <subcellularLocation>
        <location evidence="5 6">Cell membrane</location>
        <topology evidence="5 6">Multi-pass membrane protein</topology>
    </subcellularLocation>
    <subcellularLocation>
        <location evidence="1">Membrane</location>
        <topology evidence="1">Multi-pass membrane protein</topology>
    </subcellularLocation>
</comment>
<reference evidence="7" key="1">
    <citation type="submission" date="2021-01" db="EMBL/GenBank/DDBJ databases">
        <title>Fulvivirga kasyanovii gen. nov., sp nov., a novel member of the phylum Bacteroidetes isolated from seawater in a mussel farm.</title>
        <authorList>
            <person name="Zhao L.-H."/>
            <person name="Wang Z.-J."/>
        </authorList>
    </citation>
    <scope>NUCLEOTIDE SEQUENCE</scope>
    <source>
        <strain evidence="7">29W222</strain>
    </source>
</reference>